<sequence length="36" mass="3822">MPRRAVGTSWALSYAGARRACTSYALAALQHSLAIT</sequence>
<dbReference type="EMBL" id="JACHMY010000001">
    <property type="protein sequence ID" value="MBB5839682.1"/>
    <property type="molecule type" value="Genomic_DNA"/>
</dbReference>
<dbReference type="Proteomes" id="UP000549971">
    <property type="component" value="Unassembled WGS sequence"/>
</dbReference>
<protein>
    <submittedName>
        <fullName evidence="1">Uncharacterized protein</fullName>
    </submittedName>
</protein>
<reference evidence="1 2" key="1">
    <citation type="submission" date="2020-08" db="EMBL/GenBank/DDBJ databases">
        <title>Sequencing the genomes of 1000 actinobacteria strains.</title>
        <authorList>
            <person name="Klenk H.-P."/>
        </authorList>
    </citation>
    <scope>NUCLEOTIDE SEQUENCE [LARGE SCALE GENOMIC DNA]</scope>
    <source>
        <strain evidence="1 2">DSM 28967</strain>
    </source>
</reference>
<accession>A0A7W9JDC1</accession>
<organism evidence="1 2">
    <name type="scientific">Kribbella italica</name>
    <dbReference type="NCBI Taxonomy" id="1540520"/>
    <lineage>
        <taxon>Bacteria</taxon>
        <taxon>Bacillati</taxon>
        <taxon>Actinomycetota</taxon>
        <taxon>Actinomycetes</taxon>
        <taxon>Propionibacteriales</taxon>
        <taxon>Kribbellaceae</taxon>
        <taxon>Kribbella</taxon>
    </lineage>
</organism>
<proteinExistence type="predicted"/>
<keyword evidence="2" id="KW-1185">Reference proteome</keyword>
<evidence type="ECO:0000313" key="1">
    <source>
        <dbReference type="EMBL" id="MBB5839682.1"/>
    </source>
</evidence>
<comment type="caution">
    <text evidence="1">The sequence shown here is derived from an EMBL/GenBank/DDBJ whole genome shotgun (WGS) entry which is preliminary data.</text>
</comment>
<gene>
    <name evidence="1" type="ORF">HDA39_006416</name>
</gene>
<name>A0A7W9JDC1_9ACTN</name>
<dbReference type="AlphaFoldDB" id="A0A7W9JDC1"/>
<evidence type="ECO:0000313" key="2">
    <source>
        <dbReference type="Proteomes" id="UP000549971"/>
    </source>
</evidence>